<protein>
    <submittedName>
        <fullName evidence="14">Membrane fusion protein, macrolide-specific efflux system</fullName>
    </submittedName>
</protein>
<evidence type="ECO:0000313" key="14">
    <source>
        <dbReference type="EMBL" id="SMF35153.1"/>
    </source>
</evidence>
<dbReference type="SUPFAM" id="SSF111369">
    <property type="entry name" value="HlyD-like secretion proteins"/>
    <property type="match status" value="1"/>
</dbReference>
<dbReference type="Pfam" id="PF25944">
    <property type="entry name" value="Beta-barrel_RND"/>
    <property type="match status" value="1"/>
</dbReference>
<feature type="domain" description="Multidrug resistance protein MdtA-like beta-barrel" evidence="12">
    <location>
        <begin position="219"/>
        <end position="308"/>
    </location>
</feature>
<evidence type="ECO:0000256" key="9">
    <source>
        <dbReference type="SAM" id="Phobius"/>
    </source>
</evidence>
<accession>A0A1X7EKJ3</accession>
<evidence type="ECO:0000259" key="10">
    <source>
        <dbReference type="Pfam" id="PF25876"/>
    </source>
</evidence>
<evidence type="ECO:0000256" key="6">
    <source>
        <dbReference type="ARBA" id="ARBA00023054"/>
    </source>
</evidence>
<evidence type="ECO:0000256" key="7">
    <source>
        <dbReference type="ARBA" id="ARBA00023136"/>
    </source>
</evidence>
<dbReference type="GO" id="GO:0015562">
    <property type="term" value="F:efflux transmembrane transporter activity"/>
    <property type="evidence" value="ECO:0007669"/>
    <property type="project" value="TreeGrafter"/>
</dbReference>
<dbReference type="InterPro" id="IPR058625">
    <property type="entry name" value="MdtA-like_BSH"/>
</dbReference>
<dbReference type="EMBL" id="FWZU01000005">
    <property type="protein sequence ID" value="SMF35153.1"/>
    <property type="molecule type" value="Genomic_DNA"/>
</dbReference>
<dbReference type="NCBIfam" id="TIGR01730">
    <property type="entry name" value="RND_mfp"/>
    <property type="match status" value="1"/>
</dbReference>
<feature type="domain" description="Multidrug resistance protein MdtA-like alpha-helical hairpin" evidence="10">
    <location>
        <begin position="105"/>
        <end position="181"/>
    </location>
</feature>
<dbReference type="STRING" id="1519643.SAMN06295933_3050"/>
<feature type="domain" description="Multidrug resistance protein MdtA-like barrel-sandwich hybrid" evidence="11">
    <location>
        <begin position="58"/>
        <end position="212"/>
    </location>
</feature>
<keyword evidence="15" id="KW-1185">Reference proteome</keyword>
<gene>
    <name evidence="14" type="ORF">SAMN06295933_3050</name>
</gene>
<evidence type="ECO:0000259" key="12">
    <source>
        <dbReference type="Pfam" id="PF25944"/>
    </source>
</evidence>
<comment type="subcellular location">
    <subcellularLocation>
        <location evidence="1">Cell membrane</location>
    </subcellularLocation>
</comment>
<evidence type="ECO:0000256" key="5">
    <source>
        <dbReference type="ARBA" id="ARBA00022519"/>
    </source>
</evidence>
<dbReference type="Gene3D" id="6.10.140.1990">
    <property type="match status" value="1"/>
</dbReference>
<evidence type="ECO:0000259" key="13">
    <source>
        <dbReference type="Pfam" id="PF25967"/>
    </source>
</evidence>
<evidence type="ECO:0000313" key="15">
    <source>
        <dbReference type="Proteomes" id="UP000192906"/>
    </source>
</evidence>
<dbReference type="Pfam" id="PF25876">
    <property type="entry name" value="HH_MFP_RND"/>
    <property type="match status" value="1"/>
</dbReference>
<keyword evidence="4" id="KW-1003">Cell membrane</keyword>
<dbReference type="AlphaFoldDB" id="A0A1X7EKJ3"/>
<evidence type="ECO:0000256" key="4">
    <source>
        <dbReference type="ARBA" id="ARBA00022475"/>
    </source>
</evidence>
<name>A0A1X7EKJ3_9BACT</name>
<sequence length="394" mass="42127">MNKFFKIGIIASICVIGIGMKFILFPANQSVQYLTTKVVKSDIQETVLATGTLEAFKQVSVGAQASGQVKSLNVSLGDEVKKGDLIAEIDSQSQENNLHIAEADLENVKAQLTAKKAELNLAESEYKRQKGMLGAKATSIQDYESALATLAETKAEIAALDAQIVAASIDVDTARVTLGYTSITAPMDGIVVAIVTKEGQTVNAAQATPTIVKLAQLDTMTVKAEVSEADVVKVYPGQKVYFTILGEPDHKYKATLRSIEPAPDSIEDEDSNDTTSSEDEAIYYNALFDVPNPDHKLRISMTVEATIILNEATNVCIIPEGALGAKDEQGRSSVQILSADGKPETLKVHTGLSDSVNIQIIDGLKEGDSVILGEADADSVIKEESNRPRQPMGL</sequence>
<feature type="coiled-coil region" evidence="8">
    <location>
        <begin position="91"/>
        <end position="170"/>
    </location>
</feature>
<keyword evidence="9" id="KW-0812">Transmembrane</keyword>
<keyword evidence="6 8" id="KW-0175">Coiled coil</keyword>
<dbReference type="GO" id="GO:1990281">
    <property type="term" value="C:efflux pump complex"/>
    <property type="evidence" value="ECO:0007669"/>
    <property type="project" value="TreeGrafter"/>
</dbReference>
<dbReference type="Gene3D" id="2.40.30.170">
    <property type="match status" value="1"/>
</dbReference>
<dbReference type="GO" id="GO:0030313">
    <property type="term" value="C:cell envelope"/>
    <property type="evidence" value="ECO:0007669"/>
    <property type="project" value="UniProtKB-SubCell"/>
</dbReference>
<comment type="similarity">
    <text evidence="2">Belongs to the membrane fusion protein (MFP) (TC 8.A.1) family.</text>
</comment>
<evidence type="ECO:0000256" key="3">
    <source>
        <dbReference type="ARBA" id="ARBA00022448"/>
    </source>
</evidence>
<dbReference type="InterPro" id="IPR058627">
    <property type="entry name" value="MdtA-like_C"/>
</dbReference>
<dbReference type="Gene3D" id="2.40.420.20">
    <property type="match status" value="1"/>
</dbReference>
<dbReference type="Gene3D" id="2.40.50.100">
    <property type="match status" value="1"/>
</dbReference>
<dbReference type="InterPro" id="IPR030190">
    <property type="entry name" value="MacA_alpha-hairpin_sf"/>
</dbReference>
<feature type="domain" description="Multidrug resistance protein MdtA-like C-terminal permuted SH3" evidence="13">
    <location>
        <begin position="314"/>
        <end position="376"/>
    </location>
</feature>
<evidence type="ECO:0000256" key="1">
    <source>
        <dbReference type="ARBA" id="ARBA00004236"/>
    </source>
</evidence>
<dbReference type="Pfam" id="PF25917">
    <property type="entry name" value="BSH_RND"/>
    <property type="match status" value="1"/>
</dbReference>
<feature type="transmembrane region" description="Helical" evidence="9">
    <location>
        <begin position="7"/>
        <end position="27"/>
    </location>
</feature>
<dbReference type="InterPro" id="IPR058626">
    <property type="entry name" value="MdtA-like_b-barrel"/>
</dbReference>
<dbReference type="GO" id="GO:1990961">
    <property type="term" value="P:xenobiotic detoxification by transmembrane export across the plasma membrane"/>
    <property type="evidence" value="ECO:0007669"/>
    <property type="project" value="InterPro"/>
</dbReference>
<dbReference type="PANTHER" id="PTHR30469">
    <property type="entry name" value="MULTIDRUG RESISTANCE PROTEIN MDTA"/>
    <property type="match status" value="1"/>
</dbReference>
<proteinExistence type="inferred from homology"/>
<dbReference type="RefSeq" id="WP_085103745.1">
    <property type="nucleotide sequence ID" value="NZ_FWZU01000005.1"/>
</dbReference>
<dbReference type="InterPro" id="IPR006143">
    <property type="entry name" value="RND_pump_MFP"/>
</dbReference>
<keyword evidence="7 9" id="KW-0472">Membrane</keyword>
<dbReference type="GO" id="GO:1990195">
    <property type="term" value="C:macrolide transmembrane transporter complex"/>
    <property type="evidence" value="ECO:0007669"/>
    <property type="project" value="InterPro"/>
</dbReference>
<dbReference type="Pfam" id="PF25967">
    <property type="entry name" value="RND-MFP_C"/>
    <property type="match status" value="1"/>
</dbReference>
<dbReference type="OrthoDB" id="9784484at2"/>
<evidence type="ECO:0000256" key="8">
    <source>
        <dbReference type="SAM" id="Coils"/>
    </source>
</evidence>
<keyword evidence="9" id="KW-1133">Transmembrane helix</keyword>
<evidence type="ECO:0000259" key="11">
    <source>
        <dbReference type="Pfam" id="PF25917"/>
    </source>
</evidence>
<keyword evidence="3" id="KW-0813">Transport</keyword>
<keyword evidence="5" id="KW-0997">Cell inner membrane</keyword>
<dbReference type="PANTHER" id="PTHR30469:SF33">
    <property type="entry name" value="SLR1207 PROTEIN"/>
    <property type="match status" value="1"/>
</dbReference>
<dbReference type="GO" id="GO:0019898">
    <property type="term" value="C:extrinsic component of membrane"/>
    <property type="evidence" value="ECO:0007669"/>
    <property type="project" value="InterPro"/>
</dbReference>
<reference evidence="15" key="1">
    <citation type="submission" date="2017-04" db="EMBL/GenBank/DDBJ databases">
        <authorList>
            <person name="Varghese N."/>
            <person name="Submissions S."/>
        </authorList>
    </citation>
    <scope>NUCLEOTIDE SEQUENCE [LARGE SCALE GENOMIC DNA]</scope>
    <source>
        <strain evidence="15">K3S</strain>
    </source>
</reference>
<dbReference type="InterPro" id="IPR058624">
    <property type="entry name" value="MdtA-like_HH"/>
</dbReference>
<evidence type="ECO:0000256" key="2">
    <source>
        <dbReference type="ARBA" id="ARBA00009477"/>
    </source>
</evidence>
<organism evidence="14 15">
    <name type="scientific">Desulfovibrio gilichinskyi</name>
    <dbReference type="NCBI Taxonomy" id="1519643"/>
    <lineage>
        <taxon>Bacteria</taxon>
        <taxon>Pseudomonadati</taxon>
        <taxon>Thermodesulfobacteriota</taxon>
        <taxon>Desulfovibrionia</taxon>
        <taxon>Desulfovibrionales</taxon>
        <taxon>Desulfovibrionaceae</taxon>
        <taxon>Desulfovibrio</taxon>
    </lineage>
</organism>
<dbReference type="Proteomes" id="UP000192906">
    <property type="component" value="Unassembled WGS sequence"/>
</dbReference>